<evidence type="ECO:0000313" key="1">
    <source>
        <dbReference type="EMBL" id="DAD78495.1"/>
    </source>
</evidence>
<reference evidence="1" key="1">
    <citation type="journal article" date="2021" name="Proc. Natl. Acad. Sci. U.S.A.">
        <title>A Catalog of Tens of Thousands of Viruses from Human Metagenomes Reveals Hidden Associations with Chronic Diseases.</title>
        <authorList>
            <person name="Tisza M.J."/>
            <person name="Buck C.B."/>
        </authorList>
    </citation>
    <scope>NUCLEOTIDE SEQUENCE</scope>
    <source>
        <strain evidence="1">CtGkF12</strain>
    </source>
</reference>
<name>A0A8S5M8T3_9CAUD</name>
<proteinExistence type="predicted"/>
<protein>
    <submittedName>
        <fullName evidence="1">Uncharacterized protein</fullName>
    </submittedName>
</protein>
<accession>A0A8S5M8T3</accession>
<sequence length="103" mass="11770">MQIIQQTTRITAQEEVQGTVVMYSYEFEKEQKPYAVAFSATRNNESGSYSAPIQGTVTELDFNVQNNNFQISDIELYKHIHEACMTIIKGESTEKPKSNDKEK</sequence>
<organism evidence="1">
    <name type="scientific">Siphoviridae sp. ctGkF12</name>
    <dbReference type="NCBI Taxonomy" id="2826224"/>
    <lineage>
        <taxon>Viruses</taxon>
        <taxon>Duplodnaviria</taxon>
        <taxon>Heunggongvirae</taxon>
        <taxon>Uroviricota</taxon>
        <taxon>Caudoviricetes</taxon>
    </lineage>
</organism>
<dbReference type="EMBL" id="BK014844">
    <property type="protein sequence ID" value="DAD78495.1"/>
    <property type="molecule type" value="Genomic_DNA"/>
</dbReference>